<sequence>MPWGYPLPRPASLSVVEAIYAEGSMGRPLWPGHASGSARGLLVVAKGASPARSRCFGCARSWCASRYLGSRLWILISWPIGASWLCLKSSWGCWTVPRAPPWLVTLALLDFGASGLGCGLSSWPLMTACMVAARWLDAWLCP</sequence>
<proteinExistence type="predicted"/>
<name>A0ABR2A3S3_9ROSI</name>
<dbReference type="Proteomes" id="UP001396334">
    <property type="component" value="Unassembled WGS sequence"/>
</dbReference>
<protein>
    <submittedName>
        <fullName evidence="1">Uncharacterized protein</fullName>
    </submittedName>
</protein>
<keyword evidence="2" id="KW-1185">Reference proteome</keyword>
<organism evidence="1 2">
    <name type="scientific">Hibiscus sabdariffa</name>
    <name type="common">roselle</name>
    <dbReference type="NCBI Taxonomy" id="183260"/>
    <lineage>
        <taxon>Eukaryota</taxon>
        <taxon>Viridiplantae</taxon>
        <taxon>Streptophyta</taxon>
        <taxon>Embryophyta</taxon>
        <taxon>Tracheophyta</taxon>
        <taxon>Spermatophyta</taxon>
        <taxon>Magnoliopsida</taxon>
        <taxon>eudicotyledons</taxon>
        <taxon>Gunneridae</taxon>
        <taxon>Pentapetalae</taxon>
        <taxon>rosids</taxon>
        <taxon>malvids</taxon>
        <taxon>Malvales</taxon>
        <taxon>Malvaceae</taxon>
        <taxon>Malvoideae</taxon>
        <taxon>Hibiscus</taxon>
    </lineage>
</organism>
<evidence type="ECO:0000313" key="2">
    <source>
        <dbReference type="Proteomes" id="UP001396334"/>
    </source>
</evidence>
<gene>
    <name evidence="1" type="ORF">V6N11_034325</name>
</gene>
<comment type="caution">
    <text evidence="1">The sequence shown here is derived from an EMBL/GenBank/DDBJ whole genome shotgun (WGS) entry which is preliminary data.</text>
</comment>
<dbReference type="EMBL" id="JBBPBN010000401">
    <property type="protein sequence ID" value="KAK8487337.1"/>
    <property type="molecule type" value="Genomic_DNA"/>
</dbReference>
<evidence type="ECO:0000313" key="1">
    <source>
        <dbReference type="EMBL" id="KAK8487337.1"/>
    </source>
</evidence>
<reference evidence="1 2" key="1">
    <citation type="journal article" date="2024" name="G3 (Bethesda)">
        <title>Genome assembly of Hibiscus sabdariffa L. provides insights into metabolisms of medicinal natural products.</title>
        <authorList>
            <person name="Kim T."/>
        </authorList>
    </citation>
    <scope>NUCLEOTIDE SEQUENCE [LARGE SCALE GENOMIC DNA]</scope>
    <source>
        <strain evidence="1">TK-2024</strain>
        <tissue evidence="1">Old leaves</tissue>
    </source>
</reference>
<accession>A0ABR2A3S3</accession>